<feature type="compositionally biased region" description="Low complexity" evidence="5">
    <location>
        <begin position="160"/>
        <end position="175"/>
    </location>
</feature>
<dbReference type="PANTHER" id="PTHR14742">
    <property type="entry name" value="RIBONUCLEASE P SUBUNIT P21"/>
    <property type="match status" value="1"/>
</dbReference>
<name>A0A9P9DD67_9PLEO</name>
<sequence>MAKIKGVPNKHLHARTTFLYQAAAYLTVQASTAVSTTPDITAEEPVLTEQHVERNTQTIVQSKLALQLGHHLRAVSHKGQLRLSAEFKRALCKSCNAVLIPGRTSTQTVENHSKEGRKPWADVLVIECNLCGSKKRFPVGATRQGDKKKRNQKRRDESTAQDTTDIDQTATHIIQNSRQSSAHEAVLSEPSRPSCASSTIRN</sequence>
<dbReference type="GO" id="GO:0005655">
    <property type="term" value="C:nucleolar ribonuclease P complex"/>
    <property type="evidence" value="ECO:0007669"/>
    <property type="project" value="TreeGrafter"/>
</dbReference>
<dbReference type="PANTHER" id="PTHR14742:SF0">
    <property type="entry name" value="RIBONUCLEASE P PROTEIN SUBUNIT P21"/>
    <property type="match status" value="1"/>
</dbReference>
<organism evidence="6 7">
    <name type="scientific">Dendryphion nanum</name>
    <dbReference type="NCBI Taxonomy" id="256645"/>
    <lineage>
        <taxon>Eukaryota</taxon>
        <taxon>Fungi</taxon>
        <taxon>Dikarya</taxon>
        <taxon>Ascomycota</taxon>
        <taxon>Pezizomycotina</taxon>
        <taxon>Dothideomycetes</taxon>
        <taxon>Pleosporomycetidae</taxon>
        <taxon>Pleosporales</taxon>
        <taxon>Torulaceae</taxon>
        <taxon>Dendryphion</taxon>
    </lineage>
</organism>
<accession>A0A9P9DD67</accession>
<evidence type="ECO:0000256" key="1">
    <source>
        <dbReference type="ARBA" id="ARBA00022694"/>
    </source>
</evidence>
<evidence type="ECO:0000313" key="7">
    <source>
        <dbReference type="Proteomes" id="UP000700596"/>
    </source>
</evidence>
<evidence type="ECO:0000256" key="3">
    <source>
        <dbReference type="ARBA" id="ARBA00022833"/>
    </source>
</evidence>
<dbReference type="OrthoDB" id="128536at2759"/>
<gene>
    <name evidence="6" type="ORF">B0J11DRAFT_537567</name>
</gene>
<evidence type="ECO:0000256" key="2">
    <source>
        <dbReference type="ARBA" id="ARBA00022723"/>
    </source>
</evidence>
<comment type="caution">
    <text evidence="6">The sequence shown here is derived from an EMBL/GenBank/DDBJ whole genome shotgun (WGS) entry which is preliminary data.</text>
</comment>
<keyword evidence="7" id="KW-1185">Reference proteome</keyword>
<dbReference type="AlphaFoldDB" id="A0A9P9DD67"/>
<dbReference type="InterPro" id="IPR007175">
    <property type="entry name" value="Rpr2/Snm1/Rpp21"/>
</dbReference>
<feature type="region of interest" description="Disordered" evidence="5">
    <location>
        <begin position="139"/>
        <end position="202"/>
    </location>
</feature>
<dbReference type="GO" id="GO:0046872">
    <property type="term" value="F:metal ion binding"/>
    <property type="evidence" value="ECO:0007669"/>
    <property type="project" value="UniProtKB-KW"/>
</dbReference>
<comment type="similarity">
    <text evidence="4">Belongs to the eukaryotic/archaeal RNase P protein component 4 family.</text>
</comment>
<dbReference type="GO" id="GO:0008033">
    <property type="term" value="P:tRNA processing"/>
    <property type="evidence" value="ECO:0007669"/>
    <property type="project" value="UniProtKB-KW"/>
</dbReference>
<evidence type="ECO:0000313" key="6">
    <source>
        <dbReference type="EMBL" id="KAH7116789.1"/>
    </source>
</evidence>
<proteinExistence type="inferred from homology"/>
<reference evidence="6" key="1">
    <citation type="journal article" date="2021" name="Nat. Commun.">
        <title>Genetic determinants of endophytism in the Arabidopsis root mycobiome.</title>
        <authorList>
            <person name="Mesny F."/>
            <person name="Miyauchi S."/>
            <person name="Thiergart T."/>
            <person name="Pickel B."/>
            <person name="Atanasova L."/>
            <person name="Karlsson M."/>
            <person name="Huettel B."/>
            <person name="Barry K.W."/>
            <person name="Haridas S."/>
            <person name="Chen C."/>
            <person name="Bauer D."/>
            <person name="Andreopoulos W."/>
            <person name="Pangilinan J."/>
            <person name="LaButti K."/>
            <person name="Riley R."/>
            <person name="Lipzen A."/>
            <person name="Clum A."/>
            <person name="Drula E."/>
            <person name="Henrissat B."/>
            <person name="Kohler A."/>
            <person name="Grigoriev I.V."/>
            <person name="Martin F.M."/>
            <person name="Hacquard S."/>
        </authorList>
    </citation>
    <scope>NUCLEOTIDE SEQUENCE</scope>
    <source>
        <strain evidence="6">MPI-CAGE-CH-0243</strain>
    </source>
</reference>
<dbReference type="Gene3D" id="6.20.50.20">
    <property type="match status" value="1"/>
</dbReference>
<evidence type="ECO:0000256" key="4">
    <source>
        <dbReference type="ARBA" id="ARBA00038402"/>
    </source>
</evidence>
<keyword evidence="1" id="KW-0819">tRNA processing</keyword>
<dbReference type="Proteomes" id="UP000700596">
    <property type="component" value="Unassembled WGS sequence"/>
</dbReference>
<keyword evidence="2" id="KW-0479">Metal-binding</keyword>
<dbReference type="Pfam" id="PF04032">
    <property type="entry name" value="Rpr2"/>
    <property type="match status" value="1"/>
</dbReference>
<keyword evidence="3" id="KW-0862">Zinc</keyword>
<protein>
    <submittedName>
        <fullName evidence="6">RNAse P Rpr2/Rpp21/SNM1 subunit domain-containing protein</fullName>
    </submittedName>
</protein>
<evidence type="ECO:0000256" key="5">
    <source>
        <dbReference type="SAM" id="MobiDB-lite"/>
    </source>
</evidence>
<dbReference type="EMBL" id="JAGMWT010000014">
    <property type="protein sequence ID" value="KAH7116789.1"/>
    <property type="molecule type" value="Genomic_DNA"/>
</dbReference>